<dbReference type="Gene3D" id="1.25.40.20">
    <property type="entry name" value="Ankyrin repeat-containing domain"/>
    <property type="match status" value="1"/>
</dbReference>
<comment type="subcellular location">
    <subcellularLocation>
        <location evidence="2">Secreted</location>
    </subcellularLocation>
    <subcellularLocation>
        <location evidence="1">Target cell membrane</location>
    </subcellularLocation>
</comment>
<dbReference type="GO" id="GO:0044218">
    <property type="term" value="C:other organism cell membrane"/>
    <property type="evidence" value="ECO:0007669"/>
    <property type="project" value="UniProtKB-KW"/>
</dbReference>
<protein>
    <submittedName>
        <fullName evidence="13">CAP-Gly domain-containing linker protein 4</fullName>
    </submittedName>
</protein>
<dbReference type="GO" id="GO:0044231">
    <property type="term" value="C:host cell presynaptic membrane"/>
    <property type="evidence" value="ECO:0007669"/>
    <property type="project" value="UniProtKB-KW"/>
</dbReference>
<feature type="domain" description="CAP-Gly" evidence="12">
    <location>
        <begin position="542"/>
        <end position="584"/>
    </location>
</feature>
<keyword evidence="10" id="KW-0040">ANK repeat</keyword>
<dbReference type="GO" id="GO:0006887">
    <property type="term" value="P:exocytosis"/>
    <property type="evidence" value="ECO:0007669"/>
    <property type="project" value="UniProtKB-KW"/>
</dbReference>
<dbReference type="Pfam" id="PF12796">
    <property type="entry name" value="Ank_2"/>
    <property type="match status" value="1"/>
</dbReference>
<keyword evidence="9" id="KW-0472">Membrane</keyword>
<name>A0AAV4U2T3_9ARAC</name>
<keyword evidence="8" id="KW-0638">Presynaptic neurotoxin</keyword>
<feature type="region of interest" description="Disordered" evidence="11">
    <location>
        <begin position="729"/>
        <end position="754"/>
    </location>
</feature>
<keyword evidence="3" id="KW-0268">Exocytosis</keyword>
<evidence type="ECO:0000256" key="9">
    <source>
        <dbReference type="ARBA" id="ARBA00023298"/>
    </source>
</evidence>
<evidence type="ECO:0000256" key="8">
    <source>
        <dbReference type="ARBA" id="ARBA00023028"/>
    </source>
</evidence>
<dbReference type="GO" id="GO:0090729">
    <property type="term" value="F:toxin activity"/>
    <property type="evidence" value="ECO:0007669"/>
    <property type="project" value="UniProtKB-KW"/>
</dbReference>
<feature type="domain" description="CAP-Gly" evidence="12">
    <location>
        <begin position="797"/>
        <end position="839"/>
    </location>
</feature>
<evidence type="ECO:0000259" key="12">
    <source>
        <dbReference type="PROSITE" id="PS50245"/>
    </source>
</evidence>
<dbReference type="InterPro" id="IPR002110">
    <property type="entry name" value="Ankyrin_rpt"/>
</dbReference>
<evidence type="ECO:0000313" key="14">
    <source>
        <dbReference type="Proteomes" id="UP001054837"/>
    </source>
</evidence>
<keyword evidence="14" id="KW-1185">Reference proteome</keyword>
<accession>A0AAV4U2T3</accession>
<evidence type="ECO:0000256" key="3">
    <source>
        <dbReference type="ARBA" id="ARBA00022483"/>
    </source>
</evidence>
<dbReference type="Pfam" id="PF01302">
    <property type="entry name" value="CAP_GLY"/>
    <property type="match status" value="3"/>
</dbReference>
<evidence type="ECO:0000256" key="6">
    <source>
        <dbReference type="ARBA" id="ARBA00022656"/>
    </source>
</evidence>
<evidence type="ECO:0000256" key="10">
    <source>
        <dbReference type="PROSITE-ProRule" id="PRU00023"/>
    </source>
</evidence>
<dbReference type="InterPro" id="IPR036770">
    <property type="entry name" value="Ankyrin_rpt-contain_sf"/>
</dbReference>
<organism evidence="13 14">
    <name type="scientific">Caerostris darwini</name>
    <dbReference type="NCBI Taxonomy" id="1538125"/>
    <lineage>
        <taxon>Eukaryota</taxon>
        <taxon>Metazoa</taxon>
        <taxon>Ecdysozoa</taxon>
        <taxon>Arthropoda</taxon>
        <taxon>Chelicerata</taxon>
        <taxon>Arachnida</taxon>
        <taxon>Araneae</taxon>
        <taxon>Araneomorphae</taxon>
        <taxon>Entelegynae</taxon>
        <taxon>Araneoidea</taxon>
        <taxon>Araneidae</taxon>
        <taxon>Caerostris</taxon>
    </lineage>
</organism>
<dbReference type="PANTHER" id="PTHR18916">
    <property type="entry name" value="DYNACTIN 1-RELATED MICROTUBULE-BINDING"/>
    <property type="match status" value="1"/>
</dbReference>
<feature type="repeat" description="ANK" evidence="10">
    <location>
        <begin position="429"/>
        <end position="461"/>
    </location>
</feature>
<dbReference type="PANTHER" id="PTHR18916:SF88">
    <property type="entry name" value="CAP-GLY DOMAIN-CONTAINING PROTEIN"/>
    <property type="match status" value="1"/>
</dbReference>
<dbReference type="EMBL" id="BPLQ01010629">
    <property type="protein sequence ID" value="GIY52050.1"/>
    <property type="molecule type" value="Genomic_DNA"/>
</dbReference>
<evidence type="ECO:0000313" key="13">
    <source>
        <dbReference type="EMBL" id="GIY52050.1"/>
    </source>
</evidence>
<sequence>MEETATVLVTSEGCCPEETENQIEQSSTVAVQTTSNDSVVKNGHDADQYEIVNNLENIKMEIDVSSQESVMDISSQESQTGGIDTKLDYQDSGNHSLLDNIQTVRRSPVHREEPLSRKVQEKVEQAVSKQGEELALSKWEEELEMREEAIRKREEVLALSTWEKELEMREEAICQREEDLRIREEAICRREEELRRREEAISSRGIKIRKRITYTDYSSLAKKPKLLCIILISNVKIFDALKKGIMTATHDLPPSKTMDNAKPVENRRQPIIHPSSDAPLCKSCHLLDLSFFDPSCPGCTEILHSSNTTIPQIFAIIRQWMPQTQQNIEMLVNEVLKRGANVNDRDGLTDMTLLHYACKAGANGVGDVTAATRTVGLLLDKGADIHLRCRWTDMTALHYAAYFDVAPVVELLLKASRGLDINSSCREFEGGSPLHIAATNLCTEAVKLLLEHDADVTLKDYSGRTPLECIPDFPSTQHTPDLREVIGSLRQLLEAATPKHLVQDQPQYGSIGGKAVLKAVGVQIGDKVMIGGAKVGTLRYCGGTQFAQGIWAGVELEEPLGKNDGTLKGVTYFKCPHNHGIFAPINKISKYDSSLIRNRSPCISRCSPARNISFSKVNVSHVTSKVETGLSSLRRQNSDDFSVGDRVLVSGHRKGTIRFAGETEFASGFWYGIELDKPQGKNDGSINSVQYFTCSPGYGLFAPPHRVCRIFKNSEDDCSDHDSADFSLMSKSSTDGENGILSPSSPRSTLTHQKSIRKSSRFSHQLSSPSNSQKNCWLTVGINVFVNNEIGIVRYMGPVDFADGTWLGIELRAPKGKNDGTIQGKSYFSCKPNYGLLVRPNRVTVRGINGAKLLNESS</sequence>
<evidence type="ECO:0000256" key="1">
    <source>
        <dbReference type="ARBA" id="ARBA00004175"/>
    </source>
</evidence>
<keyword evidence="6" id="KW-0800">Toxin</keyword>
<dbReference type="Gene3D" id="2.30.30.190">
    <property type="entry name" value="CAP Gly-rich-like domain"/>
    <property type="match status" value="3"/>
</dbReference>
<dbReference type="SMART" id="SM00248">
    <property type="entry name" value="ANK"/>
    <property type="match status" value="3"/>
</dbReference>
<evidence type="ECO:0000256" key="11">
    <source>
        <dbReference type="SAM" id="MobiDB-lite"/>
    </source>
</evidence>
<keyword evidence="4" id="KW-0964">Secreted</keyword>
<keyword evidence="9" id="KW-1053">Target membrane</keyword>
<dbReference type="PROSITE" id="PS50297">
    <property type="entry name" value="ANK_REP_REGION"/>
    <property type="match status" value="1"/>
</dbReference>
<dbReference type="GO" id="GO:0005576">
    <property type="term" value="C:extracellular region"/>
    <property type="evidence" value="ECO:0007669"/>
    <property type="project" value="UniProtKB-SubCell"/>
</dbReference>
<dbReference type="SMART" id="SM01052">
    <property type="entry name" value="CAP_GLY"/>
    <property type="match status" value="3"/>
</dbReference>
<dbReference type="SUPFAM" id="SSF74924">
    <property type="entry name" value="Cap-Gly domain"/>
    <property type="match status" value="3"/>
</dbReference>
<keyword evidence="5" id="KW-1052">Target cell membrane</keyword>
<comment type="caution">
    <text evidence="13">The sequence shown here is derived from an EMBL/GenBank/DDBJ whole genome shotgun (WGS) entry which is preliminary data.</text>
</comment>
<dbReference type="PROSITE" id="PS50088">
    <property type="entry name" value="ANK_REPEAT"/>
    <property type="match status" value="1"/>
</dbReference>
<dbReference type="InterPro" id="IPR000938">
    <property type="entry name" value="CAP-Gly_domain"/>
</dbReference>
<dbReference type="InterPro" id="IPR036859">
    <property type="entry name" value="CAP-Gly_dom_sf"/>
</dbReference>
<gene>
    <name evidence="13" type="primary">CLIP4</name>
    <name evidence="13" type="ORF">CDAR_611511</name>
</gene>
<evidence type="ECO:0000256" key="4">
    <source>
        <dbReference type="ARBA" id="ARBA00022525"/>
    </source>
</evidence>
<evidence type="ECO:0000256" key="2">
    <source>
        <dbReference type="ARBA" id="ARBA00004613"/>
    </source>
</evidence>
<evidence type="ECO:0000256" key="7">
    <source>
        <dbReference type="ARBA" id="ARBA00022699"/>
    </source>
</evidence>
<feature type="domain" description="CAP-Gly" evidence="12">
    <location>
        <begin position="661"/>
        <end position="703"/>
    </location>
</feature>
<dbReference type="AlphaFoldDB" id="A0AAV4U2T3"/>
<dbReference type="PROSITE" id="PS00845">
    <property type="entry name" value="CAP_GLY_1"/>
    <property type="match status" value="2"/>
</dbReference>
<evidence type="ECO:0000256" key="5">
    <source>
        <dbReference type="ARBA" id="ARBA00022537"/>
    </source>
</evidence>
<keyword evidence="7" id="KW-0528">Neurotoxin</keyword>
<dbReference type="SUPFAM" id="SSF48403">
    <property type="entry name" value="Ankyrin repeat"/>
    <property type="match status" value="1"/>
</dbReference>
<dbReference type="PROSITE" id="PS50245">
    <property type="entry name" value="CAP_GLY_2"/>
    <property type="match status" value="3"/>
</dbReference>
<proteinExistence type="predicted"/>
<reference evidence="13 14" key="1">
    <citation type="submission" date="2021-06" db="EMBL/GenBank/DDBJ databases">
        <title>Caerostris darwini draft genome.</title>
        <authorList>
            <person name="Kono N."/>
            <person name="Arakawa K."/>
        </authorList>
    </citation>
    <scope>NUCLEOTIDE SEQUENCE [LARGE SCALE GENOMIC DNA]</scope>
</reference>
<feature type="compositionally biased region" description="Polar residues" evidence="11">
    <location>
        <begin position="729"/>
        <end position="753"/>
    </location>
</feature>
<dbReference type="Proteomes" id="UP001054837">
    <property type="component" value="Unassembled WGS sequence"/>
</dbReference>